<dbReference type="SUPFAM" id="SSF82171">
    <property type="entry name" value="DPP6 N-terminal domain-like"/>
    <property type="match status" value="1"/>
</dbReference>
<keyword evidence="4" id="KW-0853">WD repeat</keyword>
<accession>A0A8J4PPU3</accession>
<dbReference type="PANTHER" id="PTHR13227">
    <property type="entry name" value="EUKARYOTIC TRANSLATION INITIATION FACTOR 2A"/>
    <property type="match status" value="1"/>
</dbReference>
<dbReference type="InterPro" id="IPR015943">
    <property type="entry name" value="WD40/YVTN_repeat-like_dom_sf"/>
</dbReference>
<feature type="region of interest" description="Disordered" evidence="9">
    <location>
        <begin position="462"/>
        <end position="557"/>
    </location>
</feature>
<organism evidence="11 12">
    <name type="scientific">Polysphondylium violaceum</name>
    <dbReference type="NCBI Taxonomy" id="133409"/>
    <lineage>
        <taxon>Eukaryota</taxon>
        <taxon>Amoebozoa</taxon>
        <taxon>Evosea</taxon>
        <taxon>Eumycetozoa</taxon>
        <taxon>Dictyostelia</taxon>
        <taxon>Dictyosteliales</taxon>
        <taxon>Dictyosteliaceae</taxon>
        <taxon>Polysphondylium</taxon>
    </lineage>
</organism>
<dbReference type="GO" id="GO:0003729">
    <property type="term" value="F:mRNA binding"/>
    <property type="evidence" value="ECO:0007669"/>
    <property type="project" value="TreeGrafter"/>
</dbReference>
<evidence type="ECO:0000256" key="2">
    <source>
        <dbReference type="ARBA" id="ARBA00013819"/>
    </source>
</evidence>
<dbReference type="GO" id="GO:0000049">
    <property type="term" value="F:tRNA binding"/>
    <property type="evidence" value="ECO:0007669"/>
    <property type="project" value="UniProtKB-UniRule"/>
</dbReference>
<comment type="similarity">
    <text evidence="1 8">Belongs to the WD repeat EIF2A family.</text>
</comment>
<comment type="function">
    <text evidence="8">Functions in the early steps of protein synthesis of a small number of specific mRNAs. Acts by directing the binding of methionyl-tRNAi to 40S ribosomal subunits. In contrast to the eIF-2 complex, it binds methionyl-tRNAi to 40S subunits in a codon-dependent manner, whereas the eIF-2 complex binds methionyl-tRNAi to 40S subunits in a GTP-dependent manner.</text>
</comment>
<keyword evidence="6 8" id="KW-0810">Translation regulation</keyword>
<evidence type="ECO:0000259" key="10">
    <source>
        <dbReference type="Pfam" id="PF08662"/>
    </source>
</evidence>
<dbReference type="PIRSF" id="PIRSF017222">
    <property type="entry name" value="eIF2A"/>
    <property type="match status" value="1"/>
</dbReference>
<name>A0A8J4PPU3_9MYCE</name>
<dbReference type="Gene3D" id="2.130.10.10">
    <property type="entry name" value="YVTN repeat-like/Quinoprotein amine dehydrogenase"/>
    <property type="match status" value="1"/>
</dbReference>
<evidence type="ECO:0000313" key="12">
    <source>
        <dbReference type="Proteomes" id="UP000695562"/>
    </source>
</evidence>
<evidence type="ECO:0000256" key="7">
    <source>
        <dbReference type="ARBA" id="ARBA00022917"/>
    </source>
</evidence>
<evidence type="ECO:0000256" key="6">
    <source>
        <dbReference type="ARBA" id="ARBA00022845"/>
    </source>
</evidence>
<comment type="caution">
    <text evidence="11">The sequence shown here is derived from an EMBL/GenBank/DDBJ whole genome shotgun (WGS) entry which is preliminary data.</text>
</comment>
<dbReference type="PANTHER" id="PTHR13227:SF0">
    <property type="entry name" value="EUKARYOTIC TRANSLATION INITIATION FACTOR 2A"/>
    <property type="match status" value="1"/>
</dbReference>
<feature type="compositionally biased region" description="Low complexity" evidence="9">
    <location>
        <begin position="12"/>
        <end position="33"/>
    </location>
</feature>
<evidence type="ECO:0000256" key="3">
    <source>
        <dbReference type="ARBA" id="ARBA00022540"/>
    </source>
</evidence>
<evidence type="ECO:0000313" key="11">
    <source>
        <dbReference type="EMBL" id="KAF2069844.1"/>
    </source>
</evidence>
<evidence type="ECO:0000256" key="1">
    <source>
        <dbReference type="ARBA" id="ARBA00009573"/>
    </source>
</evidence>
<reference evidence="11" key="1">
    <citation type="submission" date="2020-01" db="EMBL/GenBank/DDBJ databases">
        <title>Development of genomics and gene disruption for Polysphondylium violaceum indicates a role for the polyketide synthase stlB in stalk morphogenesis.</title>
        <authorList>
            <person name="Narita B."/>
            <person name="Kawabe Y."/>
            <person name="Kin K."/>
            <person name="Saito T."/>
            <person name="Gibbs R."/>
            <person name="Kuspa A."/>
            <person name="Muzny D."/>
            <person name="Queller D."/>
            <person name="Richards S."/>
            <person name="Strassman J."/>
            <person name="Sucgang R."/>
            <person name="Worley K."/>
            <person name="Schaap P."/>
        </authorList>
    </citation>
    <scope>NUCLEOTIDE SEQUENCE</scope>
    <source>
        <strain evidence="11">QSvi11</strain>
    </source>
</reference>
<evidence type="ECO:0000256" key="8">
    <source>
        <dbReference type="PIRNR" id="PIRNR017222"/>
    </source>
</evidence>
<feature type="compositionally biased region" description="Low complexity" evidence="9">
    <location>
        <begin position="471"/>
        <end position="496"/>
    </location>
</feature>
<dbReference type="GO" id="GO:0022627">
    <property type="term" value="C:cytosolic small ribosomal subunit"/>
    <property type="evidence" value="ECO:0007669"/>
    <property type="project" value="TreeGrafter"/>
</dbReference>
<dbReference type="AlphaFoldDB" id="A0A8J4PPU3"/>
<evidence type="ECO:0000256" key="5">
    <source>
        <dbReference type="ARBA" id="ARBA00022737"/>
    </source>
</evidence>
<dbReference type="OrthoDB" id="2194683at2759"/>
<sequence>MSSNINNNVVGSPAPTTTTTTTTSTTTSATTPVPASPSLQFIVRSKTNSYLENSSTKYGKSESLPSFTGGECKHVEYSPDGSLVAFVNNDQVIICKADTGAVYSTIQRAGIVMISFSPQNSFLLTWERFSEANNNENNLLVWEISNQQILYKTTQKYVNQESWPLIQWTEDEILAGKLVNGEVHFFNGRSIGHLAKKLKLADIASFSFAPGSSPYKISTFVPEKKGTPGSTRIYVYPNVNEIASHVNFYKCSEAKLIWNRKGNAVLIHTFTDTDKTGKSYYGETGLWFLSLDGTSFNLGIKGPIHDVQWSPTLDQFLVVYGNMPSQSTLFNLKGEALVDFGFVPRNTIRFSPNGKLLCLGGFGNLQGDMDFWDLTRYKKISSSQSHCAVYCEWAADSIHFLTAVLSPRIRVDNGVKIIKYDNTVVYQENIPELYQTIWRPQNPLLFPNEKIIYPSLAIQKQSSPQPQKYTPPSQRAAAAAVPVVAAPSQSSPSSLTQPPPPGFKIYLVTNTATNNNNNGKKNNKSTTKDPSTRETRQQQVQQQDNSNEPKRELTPLEKKIKSIERKLKEVEILKSKLNSGEFVPPTGLEKISNEGKFQEDLRKLLNEKSNPKSAATTTTTTTTTTVSSTQLNFFFFF</sequence>
<feature type="compositionally biased region" description="Basic and acidic residues" evidence="9">
    <location>
        <begin position="526"/>
        <end position="536"/>
    </location>
</feature>
<feature type="compositionally biased region" description="Low complexity" evidence="9">
    <location>
        <begin position="509"/>
        <end position="520"/>
    </location>
</feature>
<evidence type="ECO:0000256" key="9">
    <source>
        <dbReference type="SAM" id="MobiDB-lite"/>
    </source>
</evidence>
<dbReference type="GO" id="GO:0043022">
    <property type="term" value="F:ribosome binding"/>
    <property type="evidence" value="ECO:0007669"/>
    <property type="project" value="UniProtKB-UniRule"/>
</dbReference>
<feature type="compositionally biased region" description="Basic and acidic residues" evidence="9">
    <location>
        <begin position="547"/>
        <end position="557"/>
    </location>
</feature>
<dbReference type="EMBL" id="AJWJ01000586">
    <property type="protein sequence ID" value="KAF2069844.1"/>
    <property type="molecule type" value="Genomic_DNA"/>
</dbReference>
<protein>
    <recommendedName>
        <fullName evidence="2 8">Eukaryotic translation initiation factor 2A</fullName>
        <shortName evidence="8">eIF-2A</shortName>
    </recommendedName>
</protein>
<dbReference type="Pfam" id="PF08662">
    <property type="entry name" value="eIF2A"/>
    <property type="match status" value="1"/>
</dbReference>
<dbReference type="InterPro" id="IPR013979">
    <property type="entry name" value="TIF_beta_prop-like"/>
</dbReference>
<feature type="compositionally biased region" description="Polar residues" evidence="9">
    <location>
        <begin position="1"/>
        <end position="10"/>
    </location>
</feature>
<gene>
    <name evidence="11" type="ORF">CYY_008834</name>
</gene>
<keyword evidence="5" id="KW-0677">Repeat</keyword>
<keyword evidence="12" id="KW-1185">Reference proteome</keyword>
<proteinExistence type="inferred from homology"/>
<feature type="domain" description="Translation initiation factor beta propellor-like" evidence="10">
    <location>
        <begin position="247"/>
        <end position="435"/>
    </location>
</feature>
<evidence type="ECO:0000256" key="4">
    <source>
        <dbReference type="ARBA" id="ARBA00022574"/>
    </source>
</evidence>
<feature type="region of interest" description="Disordered" evidence="9">
    <location>
        <begin position="1"/>
        <end position="33"/>
    </location>
</feature>
<dbReference type="GO" id="GO:0003743">
    <property type="term" value="F:translation initiation factor activity"/>
    <property type="evidence" value="ECO:0007669"/>
    <property type="project" value="UniProtKB-UniRule"/>
</dbReference>
<keyword evidence="7 8" id="KW-0648">Protein biosynthesis</keyword>
<keyword evidence="3 8" id="KW-0396">Initiation factor</keyword>
<dbReference type="Proteomes" id="UP000695562">
    <property type="component" value="Unassembled WGS sequence"/>
</dbReference>
<dbReference type="GO" id="GO:0006417">
    <property type="term" value="P:regulation of translation"/>
    <property type="evidence" value="ECO:0007669"/>
    <property type="project" value="UniProtKB-KW"/>
</dbReference>
<dbReference type="InterPro" id="IPR011387">
    <property type="entry name" value="TIF2A"/>
</dbReference>